<evidence type="ECO:0000259" key="3">
    <source>
        <dbReference type="PROSITE" id="PS50112"/>
    </source>
</evidence>
<feature type="region of interest" description="Disordered" evidence="2">
    <location>
        <begin position="690"/>
        <end position="719"/>
    </location>
</feature>
<dbReference type="SUPFAM" id="SSF55781">
    <property type="entry name" value="GAF domain-like"/>
    <property type="match status" value="1"/>
</dbReference>
<comment type="caution">
    <text evidence="4">The sequence shown here is derived from an EMBL/GenBank/DDBJ whole genome shotgun (WGS) entry which is preliminary data.</text>
</comment>
<proteinExistence type="predicted"/>
<dbReference type="SMART" id="SM00091">
    <property type="entry name" value="PAS"/>
    <property type="match status" value="1"/>
</dbReference>
<protein>
    <recommendedName>
        <fullName evidence="3">PAS domain-containing protein</fullName>
    </recommendedName>
</protein>
<dbReference type="InterPro" id="IPR036890">
    <property type="entry name" value="HATPase_C_sf"/>
</dbReference>
<dbReference type="Pfam" id="PF07228">
    <property type="entry name" value="SpoIIE"/>
    <property type="match status" value="1"/>
</dbReference>
<dbReference type="InterPro" id="IPR003594">
    <property type="entry name" value="HATPase_dom"/>
</dbReference>
<dbReference type="InterPro" id="IPR000014">
    <property type="entry name" value="PAS"/>
</dbReference>
<dbReference type="FunFam" id="3.30.565.10:FF:000028">
    <property type="entry name" value="PAS sensor protein"/>
    <property type="match status" value="1"/>
</dbReference>
<dbReference type="Gene3D" id="3.30.450.20">
    <property type="entry name" value="PAS domain"/>
    <property type="match status" value="1"/>
</dbReference>
<dbReference type="GO" id="GO:0016791">
    <property type="term" value="F:phosphatase activity"/>
    <property type="evidence" value="ECO:0007669"/>
    <property type="project" value="TreeGrafter"/>
</dbReference>
<evidence type="ECO:0000256" key="2">
    <source>
        <dbReference type="SAM" id="MobiDB-lite"/>
    </source>
</evidence>
<dbReference type="SMART" id="SM00331">
    <property type="entry name" value="PP2C_SIG"/>
    <property type="match status" value="1"/>
</dbReference>
<evidence type="ECO:0000313" key="4">
    <source>
        <dbReference type="EMBL" id="GFE36227.1"/>
    </source>
</evidence>
<dbReference type="SUPFAM" id="SSF55874">
    <property type="entry name" value="ATPase domain of HSP90 chaperone/DNA topoisomerase II/histidine kinase"/>
    <property type="match status" value="1"/>
</dbReference>
<feature type="compositionally biased region" description="Polar residues" evidence="2">
    <location>
        <begin position="709"/>
        <end position="719"/>
    </location>
</feature>
<dbReference type="InterPro" id="IPR029016">
    <property type="entry name" value="GAF-like_dom_sf"/>
</dbReference>
<dbReference type="Gene3D" id="3.30.565.10">
    <property type="entry name" value="Histidine kinase-like ATPase, C-terminal domain"/>
    <property type="match status" value="1"/>
</dbReference>
<dbReference type="FunFam" id="3.30.450.40:FF:000035">
    <property type="entry name" value="PAS sensor protein"/>
    <property type="match status" value="1"/>
</dbReference>
<dbReference type="InterPro" id="IPR036457">
    <property type="entry name" value="PPM-type-like_dom_sf"/>
</dbReference>
<keyword evidence="1" id="KW-0378">Hydrolase</keyword>
<dbReference type="Gene3D" id="3.60.40.10">
    <property type="entry name" value="PPM-type phosphatase domain"/>
    <property type="match status" value="1"/>
</dbReference>
<evidence type="ECO:0000313" key="5">
    <source>
        <dbReference type="Proteomes" id="UP000431826"/>
    </source>
</evidence>
<dbReference type="SUPFAM" id="SSF55785">
    <property type="entry name" value="PYP-like sensor domain (PAS domain)"/>
    <property type="match status" value="1"/>
</dbReference>
<keyword evidence="5" id="KW-1185">Reference proteome</keyword>
<organism evidence="4 5">
    <name type="scientific">Streptomyces tubercidicus</name>
    <dbReference type="NCBI Taxonomy" id="47759"/>
    <lineage>
        <taxon>Bacteria</taxon>
        <taxon>Bacillati</taxon>
        <taxon>Actinomycetota</taxon>
        <taxon>Actinomycetes</taxon>
        <taxon>Kitasatosporales</taxon>
        <taxon>Streptomycetaceae</taxon>
        <taxon>Streptomyces</taxon>
    </lineage>
</organism>
<dbReference type="RefSeq" id="WP_159742567.1">
    <property type="nucleotide sequence ID" value="NZ_BLIR01000001.1"/>
</dbReference>
<dbReference type="CDD" id="cd16936">
    <property type="entry name" value="HATPase_RsbW-like"/>
    <property type="match status" value="1"/>
</dbReference>
<feature type="domain" description="PAS" evidence="3">
    <location>
        <begin position="14"/>
        <end position="78"/>
    </location>
</feature>
<dbReference type="EMBL" id="BLIR01000001">
    <property type="protein sequence ID" value="GFE36227.1"/>
    <property type="molecule type" value="Genomic_DNA"/>
</dbReference>
<dbReference type="InterPro" id="IPR013656">
    <property type="entry name" value="PAS_4"/>
</dbReference>
<reference evidence="4 5" key="1">
    <citation type="submission" date="2019-12" db="EMBL/GenBank/DDBJ databases">
        <title>Whole genome shotgun sequence of Streptomyces tubercidicus NBRC 13090.</title>
        <authorList>
            <person name="Ichikawa N."/>
            <person name="Kimura A."/>
            <person name="Kitahashi Y."/>
            <person name="Komaki H."/>
            <person name="Tamura T."/>
        </authorList>
    </citation>
    <scope>NUCLEOTIDE SEQUENCE [LARGE SCALE GENOMIC DNA]</scope>
    <source>
        <strain evidence="4 5">NBRC 13090</strain>
    </source>
</reference>
<dbReference type="InterPro" id="IPR052016">
    <property type="entry name" value="Bact_Sigma-Reg"/>
</dbReference>
<dbReference type="PANTHER" id="PTHR43156">
    <property type="entry name" value="STAGE II SPORULATION PROTEIN E-RELATED"/>
    <property type="match status" value="1"/>
</dbReference>
<dbReference type="OrthoDB" id="118142at2"/>
<dbReference type="Pfam" id="PF13581">
    <property type="entry name" value="HATPase_c_2"/>
    <property type="match status" value="1"/>
</dbReference>
<dbReference type="SMART" id="SM00065">
    <property type="entry name" value="GAF"/>
    <property type="match status" value="1"/>
</dbReference>
<dbReference type="Pfam" id="PF01590">
    <property type="entry name" value="GAF"/>
    <property type="match status" value="1"/>
</dbReference>
<accession>A0A640UK97</accession>
<dbReference type="NCBIfam" id="TIGR00229">
    <property type="entry name" value="sensory_box"/>
    <property type="match status" value="1"/>
</dbReference>
<gene>
    <name evidence="4" type="ORF">Stube_09000</name>
</gene>
<dbReference type="InterPro" id="IPR003018">
    <property type="entry name" value="GAF"/>
</dbReference>
<dbReference type="InterPro" id="IPR001932">
    <property type="entry name" value="PPM-type_phosphatase-like_dom"/>
</dbReference>
<dbReference type="PANTHER" id="PTHR43156:SF2">
    <property type="entry name" value="STAGE II SPORULATION PROTEIN E"/>
    <property type="match status" value="1"/>
</dbReference>
<name>A0A640UK97_9ACTN</name>
<dbReference type="Proteomes" id="UP000431826">
    <property type="component" value="Unassembled WGS sequence"/>
</dbReference>
<evidence type="ECO:0000256" key="1">
    <source>
        <dbReference type="ARBA" id="ARBA00022801"/>
    </source>
</evidence>
<dbReference type="AlphaFoldDB" id="A0A640UK97"/>
<dbReference type="Pfam" id="PF08448">
    <property type="entry name" value="PAS_4"/>
    <property type="match status" value="1"/>
</dbReference>
<dbReference type="PROSITE" id="PS50112">
    <property type="entry name" value="PAS"/>
    <property type="match status" value="1"/>
</dbReference>
<sequence length="719" mass="77422">MPEGDAPSFVGDVASAMLEVLFTQSPVGLILLDPELRVVGFNTGTANMAGVRAETILGRHVRDAYDLAEPDEVEAMARGVLDSGVPVREHIVRGRRGGDPSRLRDVEVSVFRLRSPQRQVLGLAVSVVDVTERQRARARTRVLDSVRERAGRTLDISETCQALVDAVVPEFADIAVVDVVDAVIRGDEPQFAPVPPGTPLRCVAFGGSRGESPLPTPSGGDVRDFPAPTPYTQALADLRPRTALLDPAPPWLAADPAHSETIRAYSARSLLTAPLAVRGAVLGSISLYRTRRRDPFDQEDIDLALAVTDHIALYLDNARRYTREHSIAATVQRYLLPRRPISRMALETAYVPMTSSGGGEWYDTIALSSARVAVVIGQVSGRGIHVTATMGQMRTAIRALTALDIGPDELLARLNDTVSFLAVERASLPPGDPLHHETLTASCLYALYDPLTRTCTIANAGHPAPLIVWPDGTTAEVPDLPAGPQLGSPDRTPFAATTFEVPVGSVLVLSNAPLLTAETPGGAGPLEEALARVDRPLQDLFDDVRYRLPADTMLLLVRTRPFPDDSVAVWHIDADPAAVARARGHVRDQLARWNVGEEAAFSTEVIVSELLTNAVHYGGSPLELRLVKDRTLTCEVTDGSPAAPHLRHARTVDEGGRGLFIVAQLAQDWGTRYRIQGKTVWAEQALPLMPEGQPAAPHPQPHPGHPTLMSDSRQPNGPG</sequence>
<dbReference type="Gene3D" id="3.30.450.40">
    <property type="match status" value="1"/>
</dbReference>
<dbReference type="InterPro" id="IPR035965">
    <property type="entry name" value="PAS-like_dom_sf"/>
</dbReference>